<sequence>MAVAMMNAARKGRPTISTADKRSEVVKFRASPDEQTAIEGRAAEAKLTVSEYCRAASLGLPIIVHRDATPMEVIAQLRRIGNNLNQVLREARFNNFPPPVADHAEETMRDLSAYLRKLLYAP</sequence>
<dbReference type="Proteomes" id="UP001055013">
    <property type="component" value="Unassembled WGS sequence"/>
</dbReference>
<organism evidence="1 2">
    <name type="scientific">Caballeronia novacaledonica</name>
    <dbReference type="NCBI Taxonomy" id="1544861"/>
    <lineage>
        <taxon>Bacteria</taxon>
        <taxon>Pseudomonadati</taxon>
        <taxon>Pseudomonadota</taxon>
        <taxon>Betaproteobacteria</taxon>
        <taxon>Burkholderiales</taxon>
        <taxon>Burkholderiaceae</taxon>
        <taxon>Caballeronia</taxon>
    </lineage>
</organism>
<evidence type="ECO:0000313" key="2">
    <source>
        <dbReference type="Proteomes" id="UP001055013"/>
    </source>
</evidence>
<keyword evidence="2" id="KW-1185">Reference proteome</keyword>
<dbReference type="EMBL" id="BPUR01000052">
    <property type="protein sequence ID" value="GJH22779.1"/>
    <property type="molecule type" value="Genomic_DNA"/>
</dbReference>
<proteinExistence type="predicted"/>
<protein>
    <submittedName>
        <fullName evidence="1">Uncharacterized protein</fullName>
    </submittedName>
</protein>
<name>A0ACB5R5U7_9BURK</name>
<accession>A0ACB5R5U7</accession>
<evidence type="ECO:0000313" key="1">
    <source>
        <dbReference type="EMBL" id="GJH22779.1"/>
    </source>
</evidence>
<gene>
    <name evidence="1" type="ORF">CBA19CS22_39575</name>
</gene>
<comment type="caution">
    <text evidence="1">The sequence shown here is derived from an EMBL/GenBank/DDBJ whole genome shotgun (WGS) entry which is preliminary data.</text>
</comment>
<reference evidence="1" key="1">
    <citation type="submission" date="2021-09" db="EMBL/GenBank/DDBJ databases">
        <title>Isolation and characterization of 3-chlorobenzoate degrading bacteria from soils in Shizuoka.</title>
        <authorList>
            <person name="Ifat A."/>
            <person name="Ogawa N."/>
            <person name="Kimbara K."/>
            <person name="Moriuchi R."/>
            <person name="Dohra H."/>
            <person name="Shintani M."/>
        </authorList>
    </citation>
    <scope>NUCLEOTIDE SEQUENCE</scope>
    <source>
        <strain evidence="1">19CS2-2</strain>
    </source>
</reference>